<evidence type="ECO:0000256" key="1">
    <source>
        <dbReference type="ARBA" id="ARBA00005006"/>
    </source>
</evidence>
<feature type="domain" description="Glutamate--cysteine ligase" evidence="10">
    <location>
        <begin position="10"/>
        <end position="375"/>
    </location>
</feature>
<keyword evidence="3 8" id="KW-0436">Ligase</keyword>
<dbReference type="HAMAP" id="MF_00578">
    <property type="entry name" value="Glu_cys_ligase"/>
    <property type="match status" value="1"/>
</dbReference>
<evidence type="ECO:0000256" key="5">
    <source>
        <dbReference type="ARBA" id="ARBA00022741"/>
    </source>
</evidence>
<sequence>MAASIEQRLAFFAEEPRQHLLRQIMRGIEKESLRADPAGMLAQTDHPAAFGSALCHPSITTDFSEALLEFITPVSASIDETLAELDAIHRFANSELKDEIIWNASMPCRLGKGDEAIPVARYGSSNTATMKTRYRLGLGHRYGRKMQTIAGIHYNFSLPKSLWAELHAADGSELLLETYITNSYFGIIRNFRRYAWLLVYLFGAAPAVSRCFLNGRPHQLEACGEYTLYGPHATSLRMGDLGYQSDAQQNLNICYNHLDFYVETLRKGITTSHPDYEKIPKEEQLSSGLLQIENEFYSPIRPKRVTQSGEIPIGALRRAGVEYIEVRCLDVNPMLPLGINAEQIRFIDAFLLFCLYQDSPPCDDDNNAEISANLLDVVNRGREPGLQLKQHGQPRALKDWAEELIGGINKIAAQLDTAHRSSDYSASCAQQLAKVRDATLTPSAQIVAELEGGVESYYHYAMAQSQLHAKDFRERGLRSAEVARFKRLQEASFAAQAKIEAEQAGEDFDEYLARFYEQYQGL</sequence>
<dbReference type="GO" id="GO:0046872">
    <property type="term" value="F:metal ion binding"/>
    <property type="evidence" value="ECO:0007669"/>
    <property type="project" value="TreeGrafter"/>
</dbReference>
<dbReference type="KEGG" id="zal:AZF00_00400"/>
<dbReference type="Pfam" id="PF04262">
    <property type="entry name" value="Glu_cys_ligase"/>
    <property type="match status" value="1"/>
</dbReference>
<comment type="similarity">
    <text evidence="2 8">Belongs to the glutamate--cysteine ligase type 1 family. Type 1 subfamily.</text>
</comment>
<dbReference type="InterPro" id="IPR006334">
    <property type="entry name" value="Glut_cys_ligase"/>
</dbReference>
<dbReference type="PANTHER" id="PTHR38761">
    <property type="entry name" value="GLUTAMATE--CYSTEINE LIGASE"/>
    <property type="match status" value="1"/>
</dbReference>
<evidence type="ECO:0000256" key="8">
    <source>
        <dbReference type="HAMAP-Rule" id="MF_00578"/>
    </source>
</evidence>
<keyword evidence="6 8" id="KW-0067">ATP-binding</keyword>
<reference evidence="11 12" key="1">
    <citation type="submission" date="2015-12" db="EMBL/GenBank/DDBJ databases">
        <authorList>
            <person name="Shamseldin A."/>
            <person name="Moawad H."/>
            <person name="Abd El-Rahim W.M."/>
            <person name="Sadowsky M.J."/>
        </authorList>
    </citation>
    <scope>NUCLEOTIDE SEQUENCE [LARGE SCALE GENOMIC DNA]</scope>
    <source>
        <strain evidence="11 12">SM2</strain>
    </source>
</reference>
<evidence type="ECO:0000313" key="12">
    <source>
        <dbReference type="Proteomes" id="UP000074119"/>
    </source>
</evidence>
<evidence type="ECO:0000259" key="10">
    <source>
        <dbReference type="Pfam" id="PF04262"/>
    </source>
</evidence>
<dbReference type="GO" id="GO:0006750">
    <property type="term" value="P:glutathione biosynthetic process"/>
    <property type="evidence" value="ECO:0007669"/>
    <property type="project" value="UniProtKB-UniRule"/>
</dbReference>
<dbReference type="SUPFAM" id="SSF55931">
    <property type="entry name" value="Glutamine synthetase/guanido kinase"/>
    <property type="match status" value="1"/>
</dbReference>
<dbReference type="EMBL" id="CP014544">
    <property type="protein sequence ID" value="AMO66850.1"/>
    <property type="molecule type" value="Genomic_DNA"/>
</dbReference>
<keyword evidence="5 8" id="KW-0547">Nucleotide-binding</keyword>
<evidence type="ECO:0000256" key="4">
    <source>
        <dbReference type="ARBA" id="ARBA00022684"/>
    </source>
</evidence>
<dbReference type="InterPro" id="IPR007370">
    <property type="entry name" value="Glu_cys_ligase"/>
</dbReference>
<evidence type="ECO:0000256" key="2">
    <source>
        <dbReference type="ARBA" id="ARBA00008772"/>
    </source>
</evidence>
<comment type="catalytic activity">
    <reaction evidence="7 8 9">
        <text>L-cysteine + L-glutamate + ATP = gamma-L-glutamyl-L-cysteine + ADP + phosphate + H(+)</text>
        <dbReference type="Rhea" id="RHEA:13285"/>
        <dbReference type="ChEBI" id="CHEBI:15378"/>
        <dbReference type="ChEBI" id="CHEBI:29985"/>
        <dbReference type="ChEBI" id="CHEBI:30616"/>
        <dbReference type="ChEBI" id="CHEBI:35235"/>
        <dbReference type="ChEBI" id="CHEBI:43474"/>
        <dbReference type="ChEBI" id="CHEBI:58173"/>
        <dbReference type="ChEBI" id="CHEBI:456216"/>
        <dbReference type="EC" id="6.3.2.2"/>
    </reaction>
</comment>
<dbReference type="GO" id="GO:0005829">
    <property type="term" value="C:cytosol"/>
    <property type="evidence" value="ECO:0007669"/>
    <property type="project" value="TreeGrafter"/>
</dbReference>
<proteinExistence type="inferred from homology"/>
<dbReference type="UniPathway" id="UPA00142">
    <property type="reaction ID" value="UER00209"/>
</dbReference>
<dbReference type="GO" id="GO:0005524">
    <property type="term" value="F:ATP binding"/>
    <property type="evidence" value="ECO:0007669"/>
    <property type="project" value="UniProtKB-KW"/>
</dbReference>
<evidence type="ECO:0000256" key="6">
    <source>
        <dbReference type="ARBA" id="ARBA00022840"/>
    </source>
</evidence>
<dbReference type="AlphaFoldDB" id="A0A127M0U9"/>
<evidence type="ECO:0000256" key="7">
    <source>
        <dbReference type="ARBA" id="ARBA00048819"/>
    </source>
</evidence>
<comment type="pathway">
    <text evidence="1 8 9">Sulfur metabolism; glutathione biosynthesis; glutathione from L-cysteine and L-glutamate: step 1/2.</text>
</comment>
<dbReference type="InterPro" id="IPR014746">
    <property type="entry name" value="Gln_synth/guanido_kin_cat_dom"/>
</dbReference>
<protein>
    <recommendedName>
        <fullName evidence="8">Glutamate--cysteine ligase</fullName>
        <ecNumber evidence="8">6.3.2.2</ecNumber>
    </recommendedName>
    <alternativeName>
        <fullName evidence="8">Gamma-ECS</fullName>
        <shortName evidence="8">GCS</shortName>
    </alternativeName>
    <alternativeName>
        <fullName evidence="8">Gamma-glutamylcysteine synthetase</fullName>
    </alternativeName>
</protein>
<keyword evidence="4 8" id="KW-0317">Glutathione biosynthesis</keyword>
<evidence type="ECO:0000256" key="3">
    <source>
        <dbReference type="ARBA" id="ARBA00022598"/>
    </source>
</evidence>
<name>A0A127M0U9_9GAMM</name>
<evidence type="ECO:0000256" key="9">
    <source>
        <dbReference type="RuleBase" id="RU004391"/>
    </source>
</evidence>
<dbReference type="EC" id="6.3.2.2" evidence="8"/>
<dbReference type="RefSeq" id="WP_008253255.1">
    <property type="nucleotide sequence ID" value="NZ_CP014544.1"/>
</dbReference>
<evidence type="ECO:0000313" key="11">
    <source>
        <dbReference type="EMBL" id="AMO66850.1"/>
    </source>
</evidence>
<dbReference type="NCBIfam" id="TIGR01434">
    <property type="entry name" value="glu_cys_ligase"/>
    <property type="match status" value="1"/>
</dbReference>
<organism evidence="11 12">
    <name type="scientific">Zhongshania aliphaticivorans</name>
    <dbReference type="NCBI Taxonomy" id="1470434"/>
    <lineage>
        <taxon>Bacteria</taxon>
        <taxon>Pseudomonadati</taxon>
        <taxon>Pseudomonadota</taxon>
        <taxon>Gammaproteobacteria</taxon>
        <taxon>Cellvibrionales</taxon>
        <taxon>Spongiibacteraceae</taxon>
        <taxon>Zhongshania</taxon>
    </lineage>
</organism>
<accession>A0A127M0U9</accession>
<dbReference type="Gene3D" id="3.30.590.20">
    <property type="match status" value="1"/>
</dbReference>
<dbReference type="STRING" id="1470434.AZF00_00400"/>
<dbReference type="GO" id="GO:0004357">
    <property type="term" value="F:glutamate-cysteine ligase activity"/>
    <property type="evidence" value="ECO:0007669"/>
    <property type="project" value="UniProtKB-UniRule"/>
</dbReference>
<dbReference type="PANTHER" id="PTHR38761:SF1">
    <property type="entry name" value="GLUTAMATE--CYSTEINE LIGASE"/>
    <property type="match status" value="1"/>
</dbReference>
<dbReference type="Proteomes" id="UP000074119">
    <property type="component" value="Chromosome"/>
</dbReference>
<gene>
    <name evidence="8" type="primary">gshA</name>
    <name evidence="11" type="ORF">AZF00_00400</name>
</gene>